<evidence type="ECO:0000259" key="1">
    <source>
        <dbReference type="Pfam" id="PF00535"/>
    </source>
</evidence>
<dbReference type="InterPro" id="IPR029044">
    <property type="entry name" value="Nucleotide-diphossugar_trans"/>
</dbReference>
<dbReference type="EMBL" id="CP063310">
    <property type="protein sequence ID" value="QOS67187.1"/>
    <property type="molecule type" value="Genomic_DNA"/>
</dbReference>
<reference evidence="2 3" key="1">
    <citation type="submission" date="2020-10" db="EMBL/GenBank/DDBJ databases">
        <title>Eggerthella sp. nov., isolated from human feces.</title>
        <authorList>
            <person name="Yajun G."/>
        </authorList>
    </citation>
    <scope>NUCLEOTIDE SEQUENCE [LARGE SCALE GENOMIC DNA]</scope>
    <source>
        <strain evidence="2 3">HF-1101</strain>
    </source>
</reference>
<dbReference type="PANTHER" id="PTHR22916:SF3">
    <property type="entry name" value="UDP-GLCNAC:BETAGAL BETA-1,3-N-ACETYLGLUCOSAMINYLTRANSFERASE-LIKE PROTEIN 1"/>
    <property type="match status" value="1"/>
</dbReference>
<organism evidence="2 3">
    <name type="scientific">Eggerthella guodeyinii</name>
    <dbReference type="NCBI Taxonomy" id="2690837"/>
    <lineage>
        <taxon>Bacteria</taxon>
        <taxon>Bacillati</taxon>
        <taxon>Actinomycetota</taxon>
        <taxon>Coriobacteriia</taxon>
        <taxon>Eggerthellales</taxon>
        <taxon>Eggerthellaceae</taxon>
        <taxon>Eggerthella</taxon>
    </lineage>
</organism>
<keyword evidence="2" id="KW-0808">Transferase</keyword>
<evidence type="ECO:0000313" key="3">
    <source>
        <dbReference type="Proteomes" id="UP000478463"/>
    </source>
</evidence>
<dbReference type="Proteomes" id="UP000478463">
    <property type="component" value="Chromosome"/>
</dbReference>
<dbReference type="Pfam" id="PF00535">
    <property type="entry name" value="Glycos_transf_2"/>
    <property type="match status" value="1"/>
</dbReference>
<dbReference type="KEGG" id="egd:GS424_011670"/>
<dbReference type="Gene3D" id="3.90.550.10">
    <property type="entry name" value="Spore Coat Polysaccharide Biosynthesis Protein SpsA, Chain A"/>
    <property type="match status" value="1"/>
</dbReference>
<sequence length="346" mass="40188">MLVSIVVPVYNVERYLRECLDSLRAQTLEDIEIVCVDDGSTDGSLAILREYEAEDPRFKVITKPNAGYGHTMNCGFAVARAPYIGILESDDFCKPDMCEKLYLLAAGNDLDLVRCDIDLYWSEPDERRKRARYCLSDGLREVFDPRDRPECFRLPPALCCMLVRKALVHDNGLFFSETPGASYQDTAFSFKLWACARRAMAVDDAYISYRQDNESSSINQRGKIQCVPSEYREIERFIASDEKRFSSLRPVVAARKFSAYIWNYRRIDEACHEEFARQMADELSQAQEDHLLNPDFYSSEEWSDLQLLLRDDKRFIERMDNWNDGAVRRFHLRSRIFRKIGMASLS</sequence>
<dbReference type="AlphaFoldDB" id="A0A6L7IXX3"/>
<feature type="domain" description="Glycosyltransferase 2-like" evidence="1">
    <location>
        <begin position="4"/>
        <end position="138"/>
    </location>
</feature>
<evidence type="ECO:0000313" key="2">
    <source>
        <dbReference type="EMBL" id="QOS67187.1"/>
    </source>
</evidence>
<dbReference type="CDD" id="cd00761">
    <property type="entry name" value="Glyco_tranf_GTA_type"/>
    <property type="match status" value="1"/>
</dbReference>
<dbReference type="InterPro" id="IPR001173">
    <property type="entry name" value="Glyco_trans_2-like"/>
</dbReference>
<dbReference type="GO" id="GO:0016758">
    <property type="term" value="F:hexosyltransferase activity"/>
    <property type="evidence" value="ECO:0007669"/>
    <property type="project" value="UniProtKB-ARBA"/>
</dbReference>
<accession>A0A6L7IXX3</accession>
<dbReference type="SUPFAM" id="SSF53448">
    <property type="entry name" value="Nucleotide-diphospho-sugar transferases"/>
    <property type="match status" value="1"/>
</dbReference>
<protein>
    <submittedName>
        <fullName evidence="2">Glycosyltransferase family 2 protein</fullName>
    </submittedName>
</protein>
<name>A0A6L7IXX3_9ACTN</name>
<gene>
    <name evidence="2" type="ORF">GS424_011670</name>
</gene>
<dbReference type="PANTHER" id="PTHR22916">
    <property type="entry name" value="GLYCOSYLTRANSFERASE"/>
    <property type="match status" value="1"/>
</dbReference>
<dbReference type="RefSeq" id="WP_160943684.1">
    <property type="nucleotide sequence ID" value="NZ_CP063310.1"/>
</dbReference>
<proteinExistence type="predicted"/>